<dbReference type="AlphaFoldDB" id="A0A0D0CPC2"/>
<proteinExistence type="predicted"/>
<sequence length="105" mass="12141">MGGKADLVWRGLRRSRVDLHNMGYVTKSDTPDCPHCPGVNEDMIYFLLSCPHYAREHHQFLSQLRQRTTRIHFLPLSSKGAHLVLNYIYRTGCFKPTFGDVHVNN</sequence>
<keyword evidence="2" id="KW-1185">Reference proteome</keyword>
<name>A0A0D0CPC2_9AGAM</name>
<evidence type="ECO:0000313" key="1">
    <source>
        <dbReference type="EMBL" id="KIK77143.1"/>
    </source>
</evidence>
<gene>
    <name evidence="1" type="ORF">PAXRUDRAFT_167694</name>
</gene>
<evidence type="ECO:0008006" key="3">
    <source>
        <dbReference type="Google" id="ProtNLM"/>
    </source>
</evidence>
<evidence type="ECO:0000313" key="2">
    <source>
        <dbReference type="Proteomes" id="UP000054538"/>
    </source>
</evidence>
<organism evidence="1 2">
    <name type="scientific">Paxillus rubicundulus Ve08.2h10</name>
    <dbReference type="NCBI Taxonomy" id="930991"/>
    <lineage>
        <taxon>Eukaryota</taxon>
        <taxon>Fungi</taxon>
        <taxon>Dikarya</taxon>
        <taxon>Basidiomycota</taxon>
        <taxon>Agaricomycotina</taxon>
        <taxon>Agaricomycetes</taxon>
        <taxon>Agaricomycetidae</taxon>
        <taxon>Boletales</taxon>
        <taxon>Paxilineae</taxon>
        <taxon>Paxillaceae</taxon>
        <taxon>Paxillus</taxon>
    </lineage>
</organism>
<reference evidence="1 2" key="1">
    <citation type="submission" date="2014-04" db="EMBL/GenBank/DDBJ databases">
        <authorList>
            <consortium name="DOE Joint Genome Institute"/>
            <person name="Kuo A."/>
            <person name="Kohler A."/>
            <person name="Jargeat P."/>
            <person name="Nagy L.G."/>
            <person name="Floudas D."/>
            <person name="Copeland A."/>
            <person name="Barry K.W."/>
            <person name="Cichocki N."/>
            <person name="Veneault-Fourrey C."/>
            <person name="LaButti K."/>
            <person name="Lindquist E.A."/>
            <person name="Lipzen A."/>
            <person name="Lundell T."/>
            <person name="Morin E."/>
            <person name="Murat C."/>
            <person name="Sun H."/>
            <person name="Tunlid A."/>
            <person name="Henrissat B."/>
            <person name="Grigoriev I.V."/>
            <person name="Hibbett D.S."/>
            <person name="Martin F."/>
            <person name="Nordberg H.P."/>
            <person name="Cantor M.N."/>
            <person name="Hua S.X."/>
        </authorList>
    </citation>
    <scope>NUCLEOTIDE SEQUENCE [LARGE SCALE GENOMIC DNA]</scope>
    <source>
        <strain evidence="1 2">Ve08.2h10</strain>
    </source>
</reference>
<protein>
    <recommendedName>
        <fullName evidence="3">Reverse transcriptase zinc-binding domain-containing protein</fullName>
    </recommendedName>
</protein>
<reference evidence="2" key="2">
    <citation type="submission" date="2015-01" db="EMBL/GenBank/DDBJ databases">
        <title>Evolutionary Origins and Diversification of the Mycorrhizal Mutualists.</title>
        <authorList>
            <consortium name="DOE Joint Genome Institute"/>
            <consortium name="Mycorrhizal Genomics Consortium"/>
            <person name="Kohler A."/>
            <person name="Kuo A."/>
            <person name="Nagy L.G."/>
            <person name="Floudas D."/>
            <person name="Copeland A."/>
            <person name="Barry K.W."/>
            <person name="Cichocki N."/>
            <person name="Veneault-Fourrey C."/>
            <person name="LaButti K."/>
            <person name="Lindquist E.A."/>
            <person name="Lipzen A."/>
            <person name="Lundell T."/>
            <person name="Morin E."/>
            <person name="Murat C."/>
            <person name="Riley R."/>
            <person name="Ohm R."/>
            <person name="Sun H."/>
            <person name="Tunlid A."/>
            <person name="Henrissat B."/>
            <person name="Grigoriev I.V."/>
            <person name="Hibbett D.S."/>
            <person name="Martin F."/>
        </authorList>
    </citation>
    <scope>NUCLEOTIDE SEQUENCE [LARGE SCALE GENOMIC DNA]</scope>
    <source>
        <strain evidence="2">Ve08.2h10</strain>
    </source>
</reference>
<accession>A0A0D0CPC2</accession>
<dbReference type="Proteomes" id="UP000054538">
    <property type="component" value="Unassembled WGS sequence"/>
</dbReference>
<dbReference type="EMBL" id="KN827116">
    <property type="protein sequence ID" value="KIK77143.1"/>
    <property type="molecule type" value="Genomic_DNA"/>
</dbReference>
<dbReference type="HOGENOM" id="CLU_146165_0_0_1"/>
<dbReference type="OrthoDB" id="2650954at2759"/>
<dbReference type="InParanoid" id="A0A0D0CPC2"/>